<evidence type="ECO:0000313" key="2">
    <source>
        <dbReference type="Proteomes" id="UP000189670"/>
    </source>
</evidence>
<evidence type="ECO:0000313" key="1">
    <source>
        <dbReference type="EMBL" id="ETR66175.1"/>
    </source>
</evidence>
<proteinExistence type="predicted"/>
<dbReference type="EMBL" id="ATBP01002180">
    <property type="protein sequence ID" value="ETR66175.1"/>
    <property type="molecule type" value="Genomic_DNA"/>
</dbReference>
<name>A0A1V1NUD0_9BACT</name>
<sequence length="412" mass="42789">MFVIGASANVGETGLFIKESDAITIDTVSDITVNRITEDGNIDAENSPTDQTQSNIISLGDVDITANTDNISVNYISSQGNITLTAISGSILETSDDTTDDIKATGLITLTATGDISAPDTYDDMYLDFADQSAVVAFSTEKGNIHLRGEGTLFLNDIDTTNGKIDSIANDQIQAKDIVSGGENISIHNLSGDILIGSMTSAGQVVIISDQGSIIDSTEDNQSDITAGTNEIFLTAANHITGTNNTSLELANNSIVKAHTTTEGTIHLTGTGALTLKNVSATGSIEINAANDIIAENVVNSDIGDNALHDIAITSTSGSIEAFVISSINNVNLNAGQAIINKAGLITANDATLKAVTGIGTSTDFINLDINRLDAANQSTNGIYVNNTKALTLSDLDNDSRAIVNQSDADII</sequence>
<comment type="caution">
    <text evidence="1">The sequence shown here is derived from an EMBL/GenBank/DDBJ whole genome shotgun (WGS) entry which is preliminary data.</text>
</comment>
<feature type="non-terminal residue" evidence="1">
    <location>
        <position position="412"/>
    </location>
</feature>
<accession>A0A1V1NUD0</accession>
<dbReference type="AlphaFoldDB" id="A0A1V1NUD0"/>
<protein>
    <submittedName>
        <fullName evidence="1">Uncharacterized protein</fullName>
    </submittedName>
</protein>
<reference evidence="2" key="1">
    <citation type="submission" date="2012-11" db="EMBL/GenBank/DDBJ databases">
        <authorList>
            <person name="Lucero-Rivera Y.E."/>
            <person name="Tovar-Ramirez D."/>
        </authorList>
    </citation>
    <scope>NUCLEOTIDE SEQUENCE [LARGE SCALE GENOMIC DNA]</scope>
    <source>
        <strain evidence="2">Araruama</strain>
    </source>
</reference>
<dbReference type="Proteomes" id="UP000189670">
    <property type="component" value="Unassembled WGS sequence"/>
</dbReference>
<organism evidence="1 2">
    <name type="scientific">Candidatus Magnetoglobus multicellularis str. Araruama</name>
    <dbReference type="NCBI Taxonomy" id="890399"/>
    <lineage>
        <taxon>Bacteria</taxon>
        <taxon>Pseudomonadati</taxon>
        <taxon>Thermodesulfobacteriota</taxon>
        <taxon>Desulfobacteria</taxon>
        <taxon>Desulfobacterales</taxon>
        <taxon>Desulfobacteraceae</taxon>
        <taxon>Candidatus Magnetoglobus</taxon>
    </lineage>
</organism>
<gene>
    <name evidence="1" type="ORF">OMM_13144</name>
</gene>